<protein>
    <recommendedName>
        <fullName evidence="5">HTH luxR-type domain-containing protein</fullName>
    </recommendedName>
</protein>
<dbReference type="InterPro" id="IPR036388">
    <property type="entry name" value="WH-like_DNA-bd_sf"/>
</dbReference>
<evidence type="ECO:0000256" key="4">
    <source>
        <dbReference type="SAM" id="MobiDB-lite"/>
    </source>
</evidence>
<dbReference type="GO" id="GO:0003677">
    <property type="term" value="F:DNA binding"/>
    <property type="evidence" value="ECO:0007669"/>
    <property type="project" value="UniProtKB-KW"/>
</dbReference>
<dbReference type="PROSITE" id="PS00622">
    <property type="entry name" value="HTH_LUXR_1"/>
    <property type="match status" value="1"/>
</dbReference>
<organism evidence="6 7">
    <name type="scientific">Streptomyces nanshensis</name>
    <dbReference type="NCBI Taxonomy" id="518642"/>
    <lineage>
        <taxon>Bacteria</taxon>
        <taxon>Bacillati</taxon>
        <taxon>Actinomycetota</taxon>
        <taxon>Actinomycetes</taxon>
        <taxon>Kitasatosporales</taxon>
        <taxon>Streptomycetaceae</taxon>
        <taxon>Streptomyces</taxon>
    </lineage>
</organism>
<proteinExistence type="predicted"/>
<reference evidence="6 7" key="1">
    <citation type="journal article" date="2016" name="Front. Microbiol.">
        <title>Comparative Genomics Analysis of Streptomyces Species Reveals Their Adaptation to the Marine Environment and Their Diversity at the Genomic Level.</title>
        <authorList>
            <person name="Tian X."/>
            <person name="Zhang Z."/>
            <person name="Yang T."/>
            <person name="Chen M."/>
            <person name="Li J."/>
            <person name="Chen F."/>
            <person name="Yang J."/>
            <person name="Li W."/>
            <person name="Zhang B."/>
            <person name="Zhang Z."/>
            <person name="Wu J."/>
            <person name="Zhang C."/>
            <person name="Long L."/>
            <person name="Xiao J."/>
        </authorList>
    </citation>
    <scope>NUCLEOTIDE SEQUENCE [LARGE SCALE GENOMIC DNA]</scope>
    <source>
        <strain evidence="6 7">SCSIO 10429</strain>
    </source>
</reference>
<evidence type="ECO:0000256" key="3">
    <source>
        <dbReference type="ARBA" id="ARBA00023163"/>
    </source>
</evidence>
<keyword evidence="1" id="KW-0805">Transcription regulation</keyword>
<evidence type="ECO:0000256" key="2">
    <source>
        <dbReference type="ARBA" id="ARBA00023125"/>
    </source>
</evidence>
<dbReference type="EMBL" id="LJGW01000464">
    <property type="protein sequence ID" value="OEV07853.1"/>
    <property type="molecule type" value="Genomic_DNA"/>
</dbReference>
<name>A0A1E7KVJ8_9ACTN</name>
<evidence type="ECO:0000313" key="6">
    <source>
        <dbReference type="EMBL" id="OEV07853.1"/>
    </source>
</evidence>
<dbReference type="Proteomes" id="UP000176005">
    <property type="component" value="Unassembled WGS sequence"/>
</dbReference>
<dbReference type="Gene3D" id="1.10.10.10">
    <property type="entry name" value="Winged helix-like DNA-binding domain superfamily/Winged helix DNA-binding domain"/>
    <property type="match status" value="1"/>
</dbReference>
<dbReference type="PRINTS" id="PR00038">
    <property type="entry name" value="HTHLUXR"/>
</dbReference>
<feature type="region of interest" description="Disordered" evidence="4">
    <location>
        <begin position="1"/>
        <end position="22"/>
    </location>
</feature>
<dbReference type="InterPro" id="IPR000792">
    <property type="entry name" value="Tscrpt_reg_LuxR_C"/>
</dbReference>
<accession>A0A1E7KVJ8</accession>
<dbReference type="SUPFAM" id="SSF46894">
    <property type="entry name" value="C-terminal effector domain of the bipartite response regulators"/>
    <property type="match status" value="1"/>
</dbReference>
<dbReference type="AlphaFoldDB" id="A0A1E7KVJ8"/>
<feature type="domain" description="HTH luxR-type" evidence="5">
    <location>
        <begin position="15"/>
        <end position="80"/>
    </location>
</feature>
<feature type="non-terminal residue" evidence="6">
    <location>
        <position position="1"/>
    </location>
</feature>
<dbReference type="PANTHER" id="PTHR44688">
    <property type="entry name" value="DNA-BINDING TRANSCRIPTIONAL ACTIVATOR DEVR_DOSR"/>
    <property type="match status" value="1"/>
</dbReference>
<dbReference type="GO" id="GO:0006355">
    <property type="term" value="P:regulation of DNA-templated transcription"/>
    <property type="evidence" value="ECO:0007669"/>
    <property type="project" value="InterPro"/>
</dbReference>
<evidence type="ECO:0000256" key="1">
    <source>
        <dbReference type="ARBA" id="ARBA00023015"/>
    </source>
</evidence>
<keyword evidence="3" id="KW-0804">Transcription</keyword>
<dbReference type="InterPro" id="IPR016032">
    <property type="entry name" value="Sig_transdc_resp-reg_C-effctor"/>
</dbReference>
<evidence type="ECO:0000313" key="7">
    <source>
        <dbReference type="Proteomes" id="UP000176005"/>
    </source>
</evidence>
<comment type="caution">
    <text evidence="6">The sequence shown here is derived from an EMBL/GenBank/DDBJ whole genome shotgun (WGS) entry which is preliminary data.</text>
</comment>
<dbReference type="RefSeq" id="WP_141747722.1">
    <property type="nucleotide sequence ID" value="NZ_LJGW01000464.1"/>
</dbReference>
<keyword evidence="7" id="KW-1185">Reference proteome</keyword>
<dbReference type="PROSITE" id="PS50043">
    <property type="entry name" value="HTH_LUXR_2"/>
    <property type="match status" value="1"/>
</dbReference>
<dbReference type="PANTHER" id="PTHR44688:SF16">
    <property type="entry name" value="DNA-BINDING TRANSCRIPTIONAL ACTIVATOR DEVR_DOSR"/>
    <property type="match status" value="1"/>
</dbReference>
<dbReference type="Pfam" id="PF00196">
    <property type="entry name" value="GerE"/>
    <property type="match status" value="1"/>
</dbReference>
<keyword evidence="2" id="KW-0238">DNA-binding</keyword>
<dbReference type="CDD" id="cd06170">
    <property type="entry name" value="LuxR_C_like"/>
    <property type="match status" value="1"/>
</dbReference>
<dbReference type="SMART" id="SM00421">
    <property type="entry name" value="HTH_LUXR"/>
    <property type="match status" value="1"/>
</dbReference>
<sequence>QSPRGEPRSQHVNPRPASRPRLTARELQILQGMSCGHSNAEIGRKLYLAENTIKSHARSLFKKLAARDRAHAVGIGYRSGLLERADTTQSTRDHPGA</sequence>
<gene>
    <name evidence="6" type="ORF">AN218_28465</name>
</gene>
<evidence type="ECO:0000259" key="5">
    <source>
        <dbReference type="PROSITE" id="PS50043"/>
    </source>
</evidence>